<feature type="transmembrane region" description="Helical" evidence="6">
    <location>
        <begin position="99"/>
        <end position="123"/>
    </location>
</feature>
<dbReference type="GO" id="GO:0015979">
    <property type="term" value="P:photosynthesis"/>
    <property type="evidence" value="ECO:0007669"/>
    <property type="project" value="UniProtKB-KW"/>
</dbReference>
<dbReference type="InterPro" id="IPR009518">
    <property type="entry name" value="PSII_PsbX"/>
</dbReference>
<dbReference type="GO" id="GO:0009523">
    <property type="term" value="C:photosystem II"/>
    <property type="evidence" value="ECO:0007669"/>
    <property type="project" value="UniProtKB-KW"/>
</dbReference>
<sequence>MASASAVSMSIPLTTTTSSSSAKRKPAVAECFFKPLPARLSKKSPYAGTPGHGRRFEARASLKEKALTGLTAATLTASMVIPQVAEAAESSLSPSLKNFLLSIAAGGVVLGVLAGAVIGVANFDPVKRS</sequence>
<evidence type="ECO:0000313" key="8">
    <source>
        <dbReference type="Proteomes" id="UP001346149"/>
    </source>
</evidence>
<evidence type="ECO:0000256" key="5">
    <source>
        <dbReference type="ARBA" id="ARBA00023276"/>
    </source>
</evidence>
<dbReference type="Pfam" id="PF06596">
    <property type="entry name" value="PsbX"/>
    <property type="match status" value="1"/>
</dbReference>
<comment type="caution">
    <text evidence="7">The sequence shown here is derived from an EMBL/GenBank/DDBJ whole genome shotgun (WGS) entry which is preliminary data.</text>
</comment>
<dbReference type="Gene3D" id="1.20.5.510">
    <property type="entry name" value="Single helix bin"/>
    <property type="match status" value="1"/>
</dbReference>
<keyword evidence="2 6" id="KW-0812">Transmembrane</keyword>
<proteinExistence type="predicted"/>
<keyword evidence="3 6" id="KW-1133">Transmembrane helix</keyword>
<dbReference type="PANTHER" id="PTHR34455">
    <property type="entry name" value="OS07G0673550 PROTEIN"/>
    <property type="match status" value="1"/>
</dbReference>
<evidence type="ECO:0008006" key="9">
    <source>
        <dbReference type="Google" id="ProtNLM"/>
    </source>
</evidence>
<organism evidence="7 8">
    <name type="scientific">Trapa natans</name>
    <name type="common">Water chestnut</name>
    <dbReference type="NCBI Taxonomy" id="22666"/>
    <lineage>
        <taxon>Eukaryota</taxon>
        <taxon>Viridiplantae</taxon>
        <taxon>Streptophyta</taxon>
        <taxon>Embryophyta</taxon>
        <taxon>Tracheophyta</taxon>
        <taxon>Spermatophyta</taxon>
        <taxon>Magnoliopsida</taxon>
        <taxon>eudicotyledons</taxon>
        <taxon>Gunneridae</taxon>
        <taxon>Pentapetalae</taxon>
        <taxon>rosids</taxon>
        <taxon>malvids</taxon>
        <taxon>Myrtales</taxon>
        <taxon>Lythraceae</taxon>
        <taxon>Trapa</taxon>
    </lineage>
</organism>
<dbReference type="EMBL" id="JAXQNO010000015">
    <property type="protein sequence ID" value="KAK4783416.1"/>
    <property type="molecule type" value="Genomic_DNA"/>
</dbReference>
<keyword evidence="8" id="KW-1185">Reference proteome</keyword>
<gene>
    <name evidence="7" type="ORF">SAY86_007790</name>
</gene>
<dbReference type="FunFam" id="1.20.5.510:FF:000006">
    <property type="entry name" value="Photosystem II psbX protein"/>
    <property type="match status" value="1"/>
</dbReference>
<evidence type="ECO:0000256" key="4">
    <source>
        <dbReference type="ARBA" id="ARBA00023136"/>
    </source>
</evidence>
<evidence type="ECO:0000256" key="6">
    <source>
        <dbReference type="SAM" id="Phobius"/>
    </source>
</evidence>
<dbReference type="Proteomes" id="UP001346149">
    <property type="component" value="Unassembled WGS sequence"/>
</dbReference>
<dbReference type="PANTHER" id="PTHR34455:SF1">
    <property type="entry name" value="OS07G0673550 PROTEIN"/>
    <property type="match status" value="1"/>
</dbReference>
<reference evidence="7 8" key="1">
    <citation type="journal article" date="2023" name="Hortic Res">
        <title>Pangenome of water caltrop reveals structural variations and asymmetric subgenome divergence after allopolyploidization.</title>
        <authorList>
            <person name="Zhang X."/>
            <person name="Chen Y."/>
            <person name="Wang L."/>
            <person name="Yuan Y."/>
            <person name="Fang M."/>
            <person name="Shi L."/>
            <person name="Lu R."/>
            <person name="Comes H.P."/>
            <person name="Ma Y."/>
            <person name="Chen Y."/>
            <person name="Huang G."/>
            <person name="Zhou Y."/>
            <person name="Zheng Z."/>
            <person name="Qiu Y."/>
        </authorList>
    </citation>
    <scope>NUCLEOTIDE SEQUENCE [LARGE SCALE GENOMIC DNA]</scope>
    <source>
        <strain evidence="7">F231</strain>
    </source>
</reference>
<protein>
    <recommendedName>
        <fullName evidence="9">Ultraviolet-B-repressible protein</fullName>
    </recommendedName>
</protein>
<name>A0AAN7LC90_TRANT</name>
<evidence type="ECO:0000256" key="3">
    <source>
        <dbReference type="ARBA" id="ARBA00022989"/>
    </source>
</evidence>
<dbReference type="AlphaFoldDB" id="A0AAN7LC90"/>
<keyword evidence="1" id="KW-0602">Photosynthesis</keyword>
<evidence type="ECO:0000256" key="2">
    <source>
        <dbReference type="ARBA" id="ARBA00022692"/>
    </source>
</evidence>
<keyword evidence="4 6" id="KW-0472">Membrane</keyword>
<evidence type="ECO:0000256" key="1">
    <source>
        <dbReference type="ARBA" id="ARBA00022531"/>
    </source>
</evidence>
<keyword evidence="5" id="KW-0604">Photosystem II</keyword>
<accession>A0AAN7LC90</accession>
<evidence type="ECO:0000313" key="7">
    <source>
        <dbReference type="EMBL" id="KAK4783416.1"/>
    </source>
</evidence>